<dbReference type="OrthoDB" id="4697614at2"/>
<dbReference type="Proteomes" id="UP000253094">
    <property type="component" value="Unassembled WGS sequence"/>
</dbReference>
<accession>A0A367ESB3</accession>
<feature type="binding site" evidence="1">
    <location>
        <begin position="21"/>
        <end position="22"/>
    </location>
    <ligand>
        <name>substrate</name>
    </ligand>
</feature>
<dbReference type="InterPro" id="IPR050275">
    <property type="entry name" value="PGM_Phosphatase"/>
</dbReference>
<evidence type="ECO:0000313" key="3">
    <source>
        <dbReference type="Proteomes" id="UP000253094"/>
    </source>
</evidence>
<name>A0A367ESB3_9ACTN</name>
<protein>
    <submittedName>
        <fullName evidence="2">Histidine phosphatase family protein</fullName>
    </submittedName>
</protein>
<dbReference type="EMBL" id="QOIL01000031">
    <property type="protein sequence ID" value="RCG20974.1"/>
    <property type="molecule type" value="Genomic_DNA"/>
</dbReference>
<dbReference type="Gene3D" id="3.40.50.1240">
    <property type="entry name" value="Phosphoglycerate mutase-like"/>
    <property type="match status" value="1"/>
</dbReference>
<dbReference type="Pfam" id="PF00300">
    <property type="entry name" value="His_Phos_1"/>
    <property type="match status" value="1"/>
</dbReference>
<dbReference type="SMART" id="SM00855">
    <property type="entry name" value="PGAM"/>
    <property type="match status" value="1"/>
</dbReference>
<dbReference type="GO" id="GO:0101006">
    <property type="term" value="F:protein histidine phosphatase activity"/>
    <property type="evidence" value="ECO:0007669"/>
    <property type="project" value="TreeGrafter"/>
</dbReference>
<proteinExistence type="predicted"/>
<feature type="binding site" evidence="1">
    <location>
        <position position="58"/>
    </location>
    <ligand>
        <name>substrate</name>
    </ligand>
</feature>
<dbReference type="InterPro" id="IPR013078">
    <property type="entry name" value="His_Pase_superF_clade-1"/>
</dbReference>
<evidence type="ECO:0000313" key="2">
    <source>
        <dbReference type="EMBL" id="RCG20974.1"/>
    </source>
</evidence>
<sequence>MDELILLRHGETEWSRDGRHTGRTDIPLTPKGEEQARALASALHGEDFALVLVSPASRARRTAELAGLTRYEIDPDLWEWDYGGYEGISTPDIRKGRPGWYLWRDGVVPGDADHPGESMEQVAERADKVIARVLQVEGKVALVAHGHFLRVLTARWLGLPPEGGRHFKLDTGTVSVLGFEREEHAVARWNAPVTGAPVTGAPVTGAPVTGAPVTGAPKTV</sequence>
<dbReference type="RefSeq" id="WP_114033522.1">
    <property type="nucleotide sequence ID" value="NZ_QOIL01000031.1"/>
</dbReference>
<evidence type="ECO:0000256" key="1">
    <source>
        <dbReference type="PIRSR" id="PIRSR613078-2"/>
    </source>
</evidence>
<dbReference type="PANTHER" id="PTHR48100:SF15">
    <property type="entry name" value="SEDOHEPTULOSE 1,7-BISPHOSPHATASE"/>
    <property type="match status" value="1"/>
</dbReference>
<organism evidence="2 3">
    <name type="scientific">Sphaerisporangium album</name>
    <dbReference type="NCBI Taxonomy" id="509200"/>
    <lineage>
        <taxon>Bacteria</taxon>
        <taxon>Bacillati</taxon>
        <taxon>Actinomycetota</taxon>
        <taxon>Actinomycetes</taxon>
        <taxon>Streptosporangiales</taxon>
        <taxon>Streptosporangiaceae</taxon>
        <taxon>Sphaerisporangium</taxon>
    </lineage>
</organism>
<reference evidence="2 3" key="1">
    <citation type="submission" date="2018-06" db="EMBL/GenBank/DDBJ databases">
        <title>Sphaerisporangium craniellae sp. nov., isolated from a marine sponge in the South China Sea.</title>
        <authorList>
            <person name="Li L."/>
        </authorList>
    </citation>
    <scope>NUCLEOTIDE SEQUENCE [LARGE SCALE GENOMIC DNA]</scope>
    <source>
        <strain evidence="2 3">CCTCC AA 208026</strain>
    </source>
</reference>
<dbReference type="PANTHER" id="PTHR48100">
    <property type="entry name" value="BROAD-SPECIFICITY PHOSPHATASE YOR283W-RELATED"/>
    <property type="match status" value="1"/>
</dbReference>
<dbReference type="GO" id="GO:0070297">
    <property type="term" value="P:regulation of phosphorelay signal transduction system"/>
    <property type="evidence" value="ECO:0007669"/>
    <property type="project" value="TreeGrafter"/>
</dbReference>
<dbReference type="AlphaFoldDB" id="A0A367ESB3"/>
<dbReference type="PIRSF" id="PIRSF000709">
    <property type="entry name" value="6PFK_2-Ptase"/>
    <property type="match status" value="1"/>
</dbReference>
<dbReference type="SUPFAM" id="SSF53254">
    <property type="entry name" value="Phosphoglycerate mutase-like"/>
    <property type="match status" value="1"/>
</dbReference>
<dbReference type="InterPro" id="IPR029033">
    <property type="entry name" value="His_PPase_superfam"/>
</dbReference>
<comment type="caution">
    <text evidence="2">The sequence shown here is derived from an EMBL/GenBank/DDBJ whole genome shotgun (WGS) entry which is preliminary data.</text>
</comment>
<gene>
    <name evidence="2" type="ORF">DQ384_36875</name>
</gene>
<dbReference type="CDD" id="cd07067">
    <property type="entry name" value="HP_PGM_like"/>
    <property type="match status" value="1"/>
</dbReference>
<keyword evidence="3" id="KW-1185">Reference proteome</keyword>